<evidence type="ECO:0000256" key="2">
    <source>
        <dbReference type="ARBA" id="ARBA00023002"/>
    </source>
</evidence>
<comment type="similarity">
    <text evidence="1">Belongs to the short-chain dehydrogenases/reductases (SDR) family.</text>
</comment>
<dbReference type="EMBL" id="LAZR01000525">
    <property type="protein sequence ID" value="KKN65385.1"/>
    <property type="molecule type" value="Genomic_DNA"/>
</dbReference>
<dbReference type="GO" id="GO:0005829">
    <property type="term" value="C:cytosol"/>
    <property type="evidence" value="ECO:0007669"/>
    <property type="project" value="TreeGrafter"/>
</dbReference>
<reference evidence="3" key="1">
    <citation type="journal article" date="2015" name="Nature">
        <title>Complex archaea that bridge the gap between prokaryotes and eukaryotes.</title>
        <authorList>
            <person name="Spang A."/>
            <person name="Saw J.H."/>
            <person name="Jorgensen S.L."/>
            <person name="Zaremba-Niedzwiedzka K."/>
            <person name="Martijn J."/>
            <person name="Lind A.E."/>
            <person name="van Eijk R."/>
            <person name="Schleper C."/>
            <person name="Guy L."/>
            <person name="Ettema T.J."/>
        </authorList>
    </citation>
    <scope>NUCLEOTIDE SEQUENCE</scope>
</reference>
<dbReference type="CDD" id="cd05233">
    <property type="entry name" value="SDR_c"/>
    <property type="match status" value="1"/>
</dbReference>
<dbReference type="InterPro" id="IPR002347">
    <property type="entry name" value="SDR_fam"/>
</dbReference>
<protein>
    <submittedName>
        <fullName evidence="3">Uncharacterized protein</fullName>
    </submittedName>
</protein>
<organism evidence="3">
    <name type="scientific">marine sediment metagenome</name>
    <dbReference type="NCBI Taxonomy" id="412755"/>
    <lineage>
        <taxon>unclassified sequences</taxon>
        <taxon>metagenomes</taxon>
        <taxon>ecological metagenomes</taxon>
    </lineage>
</organism>
<proteinExistence type="inferred from homology"/>
<dbReference type="InterPro" id="IPR020904">
    <property type="entry name" value="Sc_DH/Rdtase_CS"/>
</dbReference>
<dbReference type="PROSITE" id="PS00061">
    <property type="entry name" value="ADH_SHORT"/>
    <property type="match status" value="1"/>
</dbReference>
<dbReference type="Pfam" id="PF00106">
    <property type="entry name" value="adh_short"/>
    <property type="match status" value="1"/>
</dbReference>
<dbReference type="PANTHER" id="PTHR42901">
    <property type="entry name" value="ALCOHOL DEHYDROGENASE"/>
    <property type="match status" value="1"/>
</dbReference>
<dbReference type="InterPro" id="IPR036291">
    <property type="entry name" value="NAD(P)-bd_dom_sf"/>
</dbReference>
<keyword evidence="2" id="KW-0560">Oxidoreductase</keyword>
<comment type="caution">
    <text evidence="3">The sequence shown here is derived from an EMBL/GenBank/DDBJ whole genome shotgun (WGS) entry which is preliminary data.</text>
</comment>
<dbReference type="PANTHER" id="PTHR42901:SF1">
    <property type="entry name" value="ALCOHOL DEHYDROGENASE"/>
    <property type="match status" value="1"/>
</dbReference>
<evidence type="ECO:0000313" key="3">
    <source>
        <dbReference type="EMBL" id="KKN65385.1"/>
    </source>
</evidence>
<dbReference type="GO" id="GO:0016491">
    <property type="term" value="F:oxidoreductase activity"/>
    <property type="evidence" value="ECO:0007669"/>
    <property type="project" value="UniProtKB-KW"/>
</dbReference>
<gene>
    <name evidence="3" type="ORF">LCGC14_0481980</name>
</gene>
<sequence length="306" mass="33894">MLDKNLLKGKKTIITGASYGIGKSIAIGFADLGSEVGILSRNEDKLENVVNEIKEKGHSAYYEKGDVSNYDEVKEAIDNLIKKMGKIDVLINNAGVSRIKEFEKLKVHQIELLTDVNLKGVIFCSHIILPHFIKNNGGAIINTSSIGGLFPYPTNIIYGATKAGVNLFTQGLAAEMNAYENKKNITTHSIMPGPVDTPMYNFGLSRQKVLSRVPIQPDELVPYYAFYASDLAKNAPSGRLVNIESFRALFRILDKQTDISPKNWKDLEPIIKDKLTPSIQGDIKSCKNLLEMLLSKDISFRKTVTS</sequence>
<dbReference type="AlphaFoldDB" id="A0A0F9S918"/>
<evidence type="ECO:0000256" key="1">
    <source>
        <dbReference type="ARBA" id="ARBA00006484"/>
    </source>
</evidence>
<dbReference type="PRINTS" id="PR00081">
    <property type="entry name" value="GDHRDH"/>
</dbReference>
<dbReference type="PRINTS" id="PR00080">
    <property type="entry name" value="SDRFAMILY"/>
</dbReference>
<dbReference type="Gene3D" id="3.40.50.720">
    <property type="entry name" value="NAD(P)-binding Rossmann-like Domain"/>
    <property type="match status" value="1"/>
</dbReference>
<dbReference type="SUPFAM" id="SSF51735">
    <property type="entry name" value="NAD(P)-binding Rossmann-fold domains"/>
    <property type="match status" value="1"/>
</dbReference>
<accession>A0A0F9S918</accession>
<name>A0A0F9S918_9ZZZZ</name>